<dbReference type="RefSeq" id="WP_239722689.1">
    <property type="nucleotide sequence ID" value="NZ_CP092423.2"/>
</dbReference>
<dbReference type="Proteomes" id="UP000199251">
    <property type="component" value="Unassembled WGS sequence"/>
</dbReference>
<dbReference type="Proteomes" id="UP001055171">
    <property type="component" value="Chromosome"/>
</dbReference>
<keyword evidence="6" id="KW-1185">Reference proteome</keyword>
<protein>
    <submittedName>
        <fullName evidence="3 4">Acetyltransferase</fullName>
    </submittedName>
</protein>
<accession>A0A0E4GWY1</accession>
<evidence type="ECO:0000313" key="4">
    <source>
        <dbReference type="EMBL" id="ULP44147.1"/>
    </source>
</evidence>
<dbReference type="PROSITE" id="PS51186">
    <property type="entry name" value="GNAT"/>
    <property type="match status" value="1"/>
</dbReference>
<keyword evidence="1 3" id="KW-0808">Transferase</keyword>
<dbReference type="EMBL" id="CTEE01000001">
    <property type="protein sequence ID" value="CQD11193.1"/>
    <property type="molecule type" value="Genomic_DNA"/>
</dbReference>
<dbReference type="InterPro" id="IPR016181">
    <property type="entry name" value="Acyl_CoA_acyltransferase"/>
</dbReference>
<reference evidence="3 5" key="1">
    <citation type="submission" date="2015-03" db="EMBL/GenBank/DDBJ databases">
        <authorList>
            <person name="Urmite Genomes"/>
        </authorList>
    </citation>
    <scope>NUCLEOTIDE SEQUENCE [LARGE SCALE GENOMIC DNA]</scope>
    <source>
        <strain evidence="3 5">CSUR P1491</strain>
    </source>
</reference>
<dbReference type="Gene3D" id="3.40.630.30">
    <property type="match status" value="1"/>
</dbReference>
<dbReference type="GO" id="GO:0008080">
    <property type="term" value="F:N-acetyltransferase activity"/>
    <property type="evidence" value="ECO:0007669"/>
    <property type="project" value="InterPro"/>
</dbReference>
<dbReference type="PANTHER" id="PTHR13947:SF37">
    <property type="entry name" value="LD18367P"/>
    <property type="match status" value="1"/>
</dbReference>
<dbReference type="InterPro" id="IPR000182">
    <property type="entry name" value="GNAT_dom"/>
</dbReference>
<dbReference type="PANTHER" id="PTHR13947">
    <property type="entry name" value="GNAT FAMILY N-ACETYLTRANSFERASE"/>
    <property type="match status" value="1"/>
</dbReference>
<dbReference type="STRING" id="141349.BN1232_02079"/>
<evidence type="ECO:0000313" key="6">
    <source>
        <dbReference type="Proteomes" id="UP001055171"/>
    </source>
</evidence>
<dbReference type="AlphaFoldDB" id="A0A0E4GWY1"/>
<proteinExistence type="predicted"/>
<organism evidence="3 5">
    <name type="scientific">Mycobacterium lentiflavum</name>
    <dbReference type="NCBI Taxonomy" id="141349"/>
    <lineage>
        <taxon>Bacteria</taxon>
        <taxon>Bacillati</taxon>
        <taxon>Actinomycetota</taxon>
        <taxon>Actinomycetes</taxon>
        <taxon>Mycobacteriales</taxon>
        <taxon>Mycobacteriaceae</taxon>
        <taxon>Mycobacterium</taxon>
        <taxon>Mycobacterium simiae complex</taxon>
    </lineage>
</organism>
<dbReference type="EMBL" id="CP092423">
    <property type="protein sequence ID" value="ULP44147.1"/>
    <property type="molecule type" value="Genomic_DNA"/>
</dbReference>
<evidence type="ECO:0000256" key="1">
    <source>
        <dbReference type="ARBA" id="ARBA00022679"/>
    </source>
</evidence>
<evidence type="ECO:0000259" key="2">
    <source>
        <dbReference type="PROSITE" id="PS51186"/>
    </source>
</evidence>
<evidence type="ECO:0000313" key="5">
    <source>
        <dbReference type="Proteomes" id="UP000199251"/>
    </source>
</evidence>
<gene>
    <name evidence="3" type="ORF">BN1232_02079</name>
    <name evidence="4" type="ORF">MJO58_09520</name>
</gene>
<evidence type="ECO:0000313" key="3">
    <source>
        <dbReference type="EMBL" id="CQD11193.1"/>
    </source>
</evidence>
<name>A0A0E4GWY1_MYCLN</name>
<dbReference type="InterPro" id="IPR050769">
    <property type="entry name" value="NAT_camello-type"/>
</dbReference>
<dbReference type="Pfam" id="PF00583">
    <property type="entry name" value="Acetyltransf_1"/>
    <property type="match status" value="1"/>
</dbReference>
<dbReference type="SUPFAM" id="SSF55729">
    <property type="entry name" value="Acyl-CoA N-acyltransferases (Nat)"/>
    <property type="match status" value="1"/>
</dbReference>
<sequence length="174" mass="19310">MKSKDVKIRRAGPGDFAKVAAMHYPVWRRSFAGILEDHLLDVIATPKLWATVKYPEALNQPGWGMWVAEARGKIVGMTVFGPHSTSSDDLQIDALYTADEAKGLGVGVRLLKKAVNANPSGDVVLWCAEKNVAARNFYEDNDFKLDDRVLVWEPLPGVTVRHVGYRRHRSAPEG</sequence>
<reference evidence="4" key="2">
    <citation type="submission" date="2022-08" db="EMBL/GenBank/DDBJ databases">
        <title>Complete genome sequence of 14 non-tuberculosis mycobacteria type-strains.</title>
        <authorList>
            <person name="Igarashi Y."/>
            <person name="Osugi A."/>
            <person name="Mitarai S."/>
        </authorList>
    </citation>
    <scope>NUCLEOTIDE SEQUENCE</scope>
    <source>
        <strain evidence="4">ATCC 51985</strain>
    </source>
</reference>
<dbReference type="CDD" id="cd04301">
    <property type="entry name" value="NAT_SF"/>
    <property type="match status" value="1"/>
</dbReference>
<feature type="domain" description="N-acetyltransferase" evidence="2">
    <location>
        <begin position="6"/>
        <end position="174"/>
    </location>
</feature>